<name>U2DRH5_9MOLU</name>
<sequence length="71" mass="8311">MLDKPVIHLSENKGDFDYILNLCTNALVNKGQELNREADYQQAIDSMKDRISQSHSFERTLYILMDYCILK</sequence>
<comment type="caution">
    <text evidence="1">The sequence shown here is derived from an EMBL/GenBank/DDBJ whole genome shotgun (WGS) entry which is preliminary data.</text>
</comment>
<evidence type="ECO:0000313" key="2">
    <source>
        <dbReference type="Proteomes" id="UP000005707"/>
    </source>
</evidence>
<organism evidence="1 2">
    <name type="scientific">Haloplasma contractile SSD-17B</name>
    <dbReference type="NCBI Taxonomy" id="1033810"/>
    <lineage>
        <taxon>Bacteria</taxon>
        <taxon>Bacillati</taxon>
        <taxon>Mycoplasmatota</taxon>
        <taxon>Mollicutes</taxon>
        <taxon>Haloplasmatales</taxon>
        <taxon>Haloplasmataceae</taxon>
        <taxon>Haloplasma</taxon>
    </lineage>
</organism>
<proteinExistence type="predicted"/>
<dbReference type="AlphaFoldDB" id="U2DRH5"/>
<accession>U2DRH5</accession>
<gene>
    <name evidence="1" type="ORF">HLPCO_002746</name>
</gene>
<dbReference type="RefSeq" id="WP_008824636.1">
    <property type="nucleotide sequence ID" value="NZ_AFNU02000014.1"/>
</dbReference>
<dbReference type="EMBL" id="AFNU02000014">
    <property type="protein sequence ID" value="ERJ11177.1"/>
    <property type="molecule type" value="Genomic_DNA"/>
</dbReference>
<protein>
    <submittedName>
        <fullName evidence="1">Uncharacterized protein</fullName>
    </submittedName>
</protein>
<dbReference type="Proteomes" id="UP000005707">
    <property type="component" value="Unassembled WGS sequence"/>
</dbReference>
<reference evidence="1 2" key="1">
    <citation type="journal article" date="2011" name="J. Bacteriol.">
        <title>Genome sequence of Haloplasma contractile, an unusual contractile bacterium from a deep-sea anoxic brine lake.</title>
        <authorList>
            <person name="Antunes A."/>
            <person name="Alam I."/>
            <person name="El Dorry H."/>
            <person name="Siam R."/>
            <person name="Robertson A."/>
            <person name="Bajic V.B."/>
            <person name="Stingl U."/>
        </authorList>
    </citation>
    <scope>NUCLEOTIDE SEQUENCE [LARGE SCALE GENOMIC DNA]</scope>
    <source>
        <strain evidence="1 2">SSD-17B</strain>
    </source>
</reference>
<dbReference type="STRING" id="1033810.HLPCO_002746"/>
<keyword evidence="2" id="KW-1185">Reference proteome</keyword>
<dbReference type="InParanoid" id="U2DRH5"/>
<evidence type="ECO:0000313" key="1">
    <source>
        <dbReference type="EMBL" id="ERJ11177.1"/>
    </source>
</evidence>
<reference evidence="1 2" key="2">
    <citation type="journal article" date="2013" name="PLoS ONE">
        <title>INDIGO - INtegrated Data Warehouse of MIcrobial GenOmes with Examples from the Red Sea Extremophiles.</title>
        <authorList>
            <person name="Alam I."/>
            <person name="Antunes A."/>
            <person name="Kamau A.A."/>
            <person name="Ba Alawi W."/>
            <person name="Kalkatawi M."/>
            <person name="Stingl U."/>
            <person name="Bajic V.B."/>
        </authorList>
    </citation>
    <scope>NUCLEOTIDE SEQUENCE [LARGE SCALE GENOMIC DNA]</scope>
    <source>
        <strain evidence="1 2">SSD-17B</strain>
    </source>
</reference>